<dbReference type="PROSITE" id="PS50885">
    <property type="entry name" value="HAMP"/>
    <property type="match status" value="1"/>
</dbReference>
<keyword evidence="5" id="KW-0812">Transmembrane</keyword>
<gene>
    <name evidence="8" type="ORF">G3580_11865</name>
</gene>
<dbReference type="FunFam" id="1.10.287.950:FF:000001">
    <property type="entry name" value="Methyl-accepting chemotaxis sensory transducer"/>
    <property type="match status" value="1"/>
</dbReference>
<proteinExistence type="inferred from homology"/>
<protein>
    <submittedName>
        <fullName evidence="8">Methyl-accepting chemotaxis protein</fullName>
    </submittedName>
</protein>
<dbReference type="GO" id="GO:0007165">
    <property type="term" value="P:signal transduction"/>
    <property type="evidence" value="ECO:0007669"/>
    <property type="project" value="UniProtKB-KW"/>
</dbReference>
<comment type="subcellular location">
    <subcellularLocation>
        <location evidence="1">Membrane</location>
    </subcellularLocation>
</comment>
<evidence type="ECO:0000259" key="7">
    <source>
        <dbReference type="PROSITE" id="PS50885"/>
    </source>
</evidence>
<dbReference type="SMART" id="SM00283">
    <property type="entry name" value="MA"/>
    <property type="match status" value="1"/>
</dbReference>
<name>A0A6C1B7I5_9RHOO</name>
<dbReference type="RefSeq" id="WP_173765768.1">
    <property type="nucleotide sequence ID" value="NZ_CP048836.1"/>
</dbReference>
<evidence type="ECO:0000313" key="9">
    <source>
        <dbReference type="Proteomes" id="UP000501991"/>
    </source>
</evidence>
<sequence>MGMTLVWALVCAAVAALGVAVAAIGGAGLSVTLVVGHVIVGAIVAGVLAALFNSRVTQPLQSLSDAFVRMYKQGDLSHRVELGTGPVGRCGDRFNDLVESFQGIIGKVIYDANRVAESADQMSSQADMVAEGSQTQRSASESMARAIEEMTAGVNAVADHASQTARNAQQARELSMEGGEIVIRASEEIERIARSVEQSAQVIGALGERSEAISGIVKVIREIADQTNLLALNAAIEAARAGEQGRGFAVVADEVRKLAERTSTATTEISTMIEAIQEETRTAIGSIRAGSDQARSGAELARQAAGALEKINQGATETMEKIDAIATSINQQSREADGVVANVREIIHMVERNTEGASSTQAEARRLESLAANLHEISNVFRLGAAGEAAMQAHGRMPTVATRGAQRIGEALEKAIASGRIDEAALFDHNYQPIPNTKPQKYSTRFDKLTDELFPVIQEALLKEDPGIVYAIGCDTRGYVPTHNSAFCQPLTGDYDKDFVGNRSKRIFDDPVGKQCGAHELEFLIQTYRRDTGEIMHDVSSPVYVKGRHWGGLRVGYRA</sequence>
<organism evidence="8 9">
    <name type="scientific">Nitrogeniibacter mangrovi</name>
    <dbReference type="NCBI Taxonomy" id="2016596"/>
    <lineage>
        <taxon>Bacteria</taxon>
        <taxon>Pseudomonadati</taxon>
        <taxon>Pseudomonadota</taxon>
        <taxon>Betaproteobacteria</taxon>
        <taxon>Rhodocyclales</taxon>
        <taxon>Zoogloeaceae</taxon>
        <taxon>Nitrogeniibacter</taxon>
    </lineage>
</organism>
<keyword evidence="9" id="KW-1185">Reference proteome</keyword>
<dbReference type="InterPro" id="IPR004090">
    <property type="entry name" value="Chemotax_Me-accpt_rcpt"/>
</dbReference>
<dbReference type="GO" id="GO:0006935">
    <property type="term" value="P:chemotaxis"/>
    <property type="evidence" value="ECO:0007669"/>
    <property type="project" value="InterPro"/>
</dbReference>
<keyword evidence="5" id="KW-1133">Transmembrane helix</keyword>
<dbReference type="CDD" id="cd11386">
    <property type="entry name" value="MCP_signal"/>
    <property type="match status" value="1"/>
</dbReference>
<dbReference type="InterPro" id="IPR003660">
    <property type="entry name" value="HAMP_dom"/>
</dbReference>
<dbReference type="KEGG" id="azq:G3580_11865"/>
<dbReference type="GO" id="GO:0016020">
    <property type="term" value="C:membrane"/>
    <property type="evidence" value="ECO:0007669"/>
    <property type="project" value="UniProtKB-SubCell"/>
</dbReference>
<reference evidence="8 9" key="1">
    <citation type="submission" date="2020-02" db="EMBL/GenBank/DDBJ databases">
        <title>Nitrogenibacter mangrovi gen. nov., sp. nov. isolated from mangrove sediment, a denitrifying betaproteobacterium.</title>
        <authorList>
            <person name="Liao H."/>
            <person name="Tian Y."/>
        </authorList>
    </citation>
    <scope>NUCLEOTIDE SEQUENCE [LARGE SCALE GENOMIC DNA]</scope>
    <source>
        <strain evidence="8 9">M9-3-2</strain>
    </source>
</reference>
<evidence type="ECO:0000256" key="1">
    <source>
        <dbReference type="ARBA" id="ARBA00004370"/>
    </source>
</evidence>
<dbReference type="PROSITE" id="PS50111">
    <property type="entry name" value="CHEMOTAXIS_TRANSDUC_2"/>
    <property type="match status" value="1"/>
</dbReference>
<dbReference type="Pfam" id="PF00015">
    <property type="entry name" value="MCPsignal"/>
    <property type="match status" value="1"/>
</dbReference>
<evidence type="ECO:0000256" key="2">
    <source>
        <dbReference type="ARBA" id="ARBA00023224"/>
    </source>
</evidence>
<evidence type="ECO:0000256" key="4">
    <source>
        <dbReference type="PROSITE-ProRule" id="PRU00284"/>
    </source>
</evidence>
<dbReference type="PANTHER" id="PTHR32089:SF112">
    <property type="entry name" value="LYSOZYME-LIKE PROTEIN-RELATED"/>
    <property type="match status" value="1"/>
</dbReference>
<feature type="domain" description="Methyl-accepting transducer" evidence="6">
    <location>
        <begin position="111"/>
        <end position="347"/>
    </location>
</feature>
<evidence type="ECO:0000313" key="8">
    <source>
        <dbReference type="EMBL" id="QID18270.1"/>
    </source>
</evidence>
<accession>A0A6C1B7I5</accession>
<keyword evidence="2 4" id="KW-0807">Transducer</keyword>
<dbReference type="AlphaFoldDB" id="A0A6C1B7I5"/>
<dbReference type="SMART" id="SM00304">
    <property type="entry name" value="HAMP"/>
    <property type="match status" value="2"/>
</dbReference>
<dbReference type="EMBL" id="CP048836">
    <property type="protein sequence ID" value="QID18270.1"/>
    <property type="molecule type" value="Genomic_DNA"/>
</dbReference>
<dbReference type="SUPFAM" id="SSF58104">
    <property type="entry name" value="Methyl-accepting chemotaxis protein (MCP) signaling domain"/>
    <property type="match status" value="1"/>
</dbReference>
<evidence type="ECO:0000256" key="3">
    <source>
        <dbReference type="ARBA" id="ARBA00029447"/>
    </source>
</evidence>
<dbReference type="PANTHER" id="PTHR32089">
    <property type="entry name" value="METHYL-ACCEPTING CHEMOTAXIS PROTEIN MCPB"/>
    <property type="match status" value="1"/>
</dbReference>
<feature type="domain" description="HAMP" evidence="7">
    <location>
        <begin position="54"/>
        <end position="106"/>
    </location>
</feature>
<dbReference type="Gene3D" id="1.10.287.950">
    <property type="entry name" value="Methyl-accepting chemotaxis protein"/>
    <property type="match status" value="1"/>
</dbReference>
<feature type="transmembrane region" description="Helical" evidence="5">
    <location>
        <begin position="32"/>
        <end position="52"/>
    </location>
</feature>
<evidence type="ECO:0000259" key="6">
    <source>
        <dbReference type="PROSITE" id="PS50111"/>
    </source>
</evidence>
<dbReference type="InterPro" id="IPR004089">
    <property type="entry name" value="MCPsignal_dom"/>
</dbReference>
<dbReference type="GO" id="GO:0004888">
    <property type="term" value="F:transmembrane signaling receptor activity"/>
    <property type="evidence" value="ECO:0007669"/>
    <property type="project" value="InterPro"/>
</dbReference>
<dbReference type="Proteomes" id="UP000501991">
    <property type="component" value="Chromosome"/>
</dbReference>
<comment type="similarity">
    <text evidence="3">Belongs to the methyl-accepting chemotaxis (MCP) protein family.</text>
</comment>
<keyword evidence="5" id="KW-0472">Membrane</keyword>
<dbReference type="PRINTS" id="PR00260">
    <property type="entry name" value="CHEMTRNSDUCR"/>
</dbReference>
<evidence type="ECO:0000256" key="5">
    <source>
        <dbReference type="SAM" id="Phobius"/>
    </source>
</evidence>